<keyword evidence="1" id="KW-0732">Signal</keyword>
<dbReference type="AlphaFoldDB" id="A0A5S5DTE9"/>
<evidence type="ECO:0000313" key="4">
    <source>
        <dbReference type="EMBL" id="TYP99045.1"/>
    </source>
</evidence>
<protein>
    <submittedName>
        <fullName evidence="4">Uncharacterized protein DUF5019</fullName>
    </submittedName>
</protein>
<dbReference type="GO" id="GO:0019867">
    <property type="term" value="C:outer membrane"/>
    <property type="evidence" value="ECO:0007669"/>
    <property type="project" value="InterPro"/>
</dbReference>
<feature type="domain" description="Outer membrane protein SusF/SusE-like C-terminal" evidence="3">
    <location>
        <begin position="468"/>
        <end position="556"/>
    </location>
</feature>
<comment type="caution">
    <text evidence="4">The sequence shown here is derived from an EMBL/GenBank/DDBJ whole genome shotgun (WGS) entry which is preliminary data.</text>
</comment>
<feature type="chain" id="PRO_5024404246" evidence="1">
    <location>
        <begin position="21"/>
        <end position="655"/>
    </location>
</feature>
<sequence length="655" mass="71614">MKKIIHSLLALTLIFSVSCSDEVEFSSNTEALGEFQIISPKNSVSYSLNSGTPENTIVFNWTEAQPGVSKEATYRVDFFKVDEETAFISFSSDSEGKLNALTVTFTDLDTALESTGFAAGENATVQWQVIATNGDVEVKSGKTNITITRFAEDGLAAFNLLSPSNNNVVTADIYVTPTEEIEFTWEPATTTSGSGSIKYEVLFDTLNGDFSSPLNSFEITSGESFTITHQEIGVNFGDNPNVKWTVKATIDGTEISLNAEPRFVNWDVFVINEFYLVGDHNSWDNATATPFVNKGNGAFELQIDLPANAGFKFLPQLGSWDGDWGEDPAIPGKIIQDGEQNISIVNAGRYIIKVDFPTLSFTVTEFIAPDNLFLTGSPVGWDATNGVAFHNHGDGIFSLTYNFEATAEFKFLPTNIDFSDDWGEDPANIGTIIQDGEQNIKITEGAGTYVVIVDYNTLTYKLAKIDTLFMVGDHNGWNNADASQEFNTSGNGVFTRIQTFDAGQSFKLLPISGSWDSDWGEDPVNAGRIVQEGEDNIQVVNAGAYIITIDFNTLSYTLLEVPENLFLVGSPNGWDNTTAPEFTKLSEGVFELSLTLSSTDEFKFLPVQGSWDNDWAESPDYPGMIVSDNEQNAKSPGDGTYTITVDFNKGTFTVE</sequence>
<reference evidence="4 5" key="1">
    <citation type="submission" date="2019-07" db="EMBL/GenBank/DDBJ databases">
        <title>Genomic Encyclopedia of Type Strains, Phase IV (KMG-IV): sequencing the most valuable type-strain genomes for metagenomic binning, comparative biology and taxonomic classification.</title>
        <authorList>
            <person name="Goeker M."/>
        </authorList>
    </citation>
    <scope>NUCLEOTIDE SEQUENCE [LARGE SCALE GENOMIC DNA]</scope>
    <source>
        <strain evidence="4 5">DSM 18961</strain>
    </source>
</reference>
<evidence type="ECO:0000259" key="3">
    <source>
        <dbReference type="Pfam" id="PF16411"/>
    </source>
</evidence>
<name>A0A5S5DTE9_9FLAO</name>
<feature type="domain" description="SusE outer membrane protein" evidence="2">
    <location>
        <begin position="156"/>
        <end position="232"/>
    </location>
</feature>
<evidence type="ECO:0000256" key="1">
    <source>
        <dbReference type="SAM" id="SignalP"/>
    </source>
</evidence>
<gene>
    <name evidence="4" type="ORF">C7447_102363</name>
</gene>
<dbReference type="EMBL" id="VNIA01000002">
    <property type="protein sequence ID" value="TYP99045.1"/>
    <property type="molecule type" value="Genomic_DNA"/>
</dbReference>
<dbReference type="GO" id="GO:2001070">
    <property type="term" value="F:starch binding"/>
    <property type="evidence" value="ECO:0007669"/>
    <property type="project" value="InterPro"/>
</dbReference>
<feature type="signal peptide" evidence="1">
    <location>
        <begin position="1"/>
        <end position="20"/>
    </location>
</feature>
<organism evidence="4 5">
    <name type="scientific">Tenacibaculum adriaticum</name>
    <dbReference type="NCBI Taxonomy" id="413713"/>
    <lineage>
        <taxon>Bacteria</taxon>
        <taxon>Pseudomonadati</taxon>
        <taxon>Bacteroidota</taxon>
        <taxon>Flavobacteriia</taxon>
        <taxon>Flavobacteriales</taxon>
        <taxon>Flavobacteriaceae</taxon>
        <taxon>Tenacibaculum</taxon>
    </lineage>
</organism>
<dbReference type="OrthoDB" id="975117at2"/>
<dbReference type="Proteomes" id="UP000323136">
    <property type="component" value="Unassembled WGS sequence"/>
</dbReference>
<dbReference type="PROSITE" id="PS51257">
    <property type="entry name" value="PROKAR_LIPOPROTEIN"/>
    <property type="match status" value="1"/>
</dbReference>
<dbReference type="Gene3D" id="2.60.40.3620">
    <property type="match status" value="4"/>
</dbReference>
<proteinExistence type="predicted"/>
<feature type="domain" description="SusE outer membrane protein" evidence="2">
    <location>
        <begin position="28"/>
        <end position="129"/>
    </location>
</feature>
<accession>A0A5S5DTE9</accession>
<evidence type="ECO:0000259" key="2">
    <source>
        <dbReference type="Pfam" id="PF14292"/>
    </source>
</evidence>
<dbReference type="InterPro" id="IPR025970">
    <property type="entry name" value="SusE"/>
</dbReference>
<dbReference type="InterPro" id="IPR032187">
    <property type="entry name" value="SusF/SusE-like_C"/>
</dbReference>
<dbReference type="Pfam" id="PF14292">
    <property type="entry name" value="SusE"/>
    <property type="match status" value="2"/>
</dbReference>
<evidence type="ECO:0000313" key="5">
    <source>
        <dbReference type="Proteomes" id="UP000323136"/>
    </source>
</evidence>
<keyword evidence="5" id="KW-1185">Reference proteome</keyword>
<dbReference type="RefSeq" id="WP_148869834.1">
    <property type="nucleotide sequence ID" value="NZ_VNIA01000002.1"/>
</dbReference>
<dbReference type="Pfam" id="PF16411">
    <property type="entry name" value="SusF_SusE"/>
    <property type="match status" value="1"/>
</dbReference>